<gene>
    <name evidence="1" type="ORF">HMPREF1052_1767</name>
</gene>
<name>I3DFV5_9PAST</name>
<keyword evidence="2" id="KW-1185">Reference proteome</keyword>
<dbReference type="eggNOG" id="ENOG502Z7KF">
    <property type="taxonomic scope" value="Bacteria"/>
</dbReference>
<evidence type="ECO:0000313" key="1">
    <source>
        <dbReference type="EMBL" id="EIJ70598.1"/>
    </source>
</evidence>
<reference evidence="1 2" key="1">
    <citation type="submission" date="2012-03" db="EMBL/GenBank/DDBJ databases">
        <authorList>
            <person name="Harkins D.M."/>
            <person name="Madupu R."/>
            <person name="Durkin A.S."/>
            <person name="Torralba M."/>
            <person name="Methe B."/>
            <person name="Sutton G.G."/>
            <person name="Nelson K.E."/>
        </authorList>
    </citation>
    <scope>NUCLEOTIDE SEQUENCE [LARGE SCALE GENOMIC DNA]</scope>
    <source>
        <strain evidence="1 2">CCUG 2042</strain>
    </source>
</reference>
<dbReference type="EMBL" id="AJSX01000017">
    <property type="protein sequence ID" value="EIJ70598.1"/>
    <property type="molecule type" value="Genomic_DNA"/>
</dbReference>
<accession>I3DFV5</accession>
<dbReference type="PATRIC" id="fig|1095749.3.peg.696"/>
<evidence type="ECO:0000313" key="2">
    <source>
        <dbReference type="Proteomes" id="UP000006457"/>
    </source>
</evidence>
<comment type="caution">
    <text evidence="1">The sequence shown here is derived from an EMBL/GenBank/DDBJ whole genome shotgun (WGS) entry which is preliminary data.</text>
</comment>
<dbReference type="AlphaFoldDB" id="I3DFV5"/>
<dbReference type="Proteomes" id="UP000006457">
    <property type="component" value="Unassembled WGS sequence"/>
</dbReference>
<proteinExistence type="predicted"/>
<dbReference type="Gene3D" id="3.15.10.40">
    <property type="entry name" value="Uncharacterised protein PF07273, DUF1439"/>
    <property type="match status" value="1"/>
</dbReference>
<dbReference type="Pfam" id="PF07273">
    <property type="entry name" value="DUF1439"/>
    <property type="match status" value="1"/>
</dbReference>
<sequence>MTLFFSITQAYAFSVSEEEINDYLAKKGEISDQIGLPNLFGMNYKIQNLTTKIGQSDSKRVEVSGTLDGLINLQRKAYAGKINLTIDTIPYYDPKTGSIYLRDLRIINWSGSPQTYMEKIEPIMPYLNQSIAMLMTNMPIYTLDETKPREMLIKKFAKGISVEKGRISLETDIL</sequence>
<organism evidence="1 2">
    <name type="scientific">Pasteurella bettyae CCUG 2042</name>
    <dbReference type="NCBI Taxonomy" id="1095749"/>
    <lineage>
        <taxon>Bacteria</taxon>
        <taxon>Pseudomonadati</taxon>
        <taxon>Pseudomonadota</taxon>
        <taxon>Gammaproteobacteria</taxon>
        <taxon>Pasteurellales</taxon>
        <taxon>Pasteurellaceae</taxon>
        <taxon>Pasteurella</taxon>
    </lineage>
</organism>
<dbReference type="InterPro" id="IPR010835">
    <property type="entry name" value="DUF1439"/>
</dbReference>
<protein>
    <submittedName>
        <fullName evidence="1">PF07273 family protein</fullName>
    </submittedName>
</protein>